<dbReference type="PANTHER" id="PTHR40255:SF1">
    <property type="entry name" value="PROTOPORPHYRINOGEN IX OXIDASE"/>
    <property type="match status" value="1"/>
</dbReference>
<feature type="transmembrane region" description="Helical" evidence="15">
    <location>
        <begin position="76"/>
        <end position="94"/>
    </location>
</feature>
<dbReference type="AlphaFoldDB" id="A0A556AB58"/>
<evidence type="ECO:0000256" key="2">
    <source>
        <dbReference type="ARBA" id="ARBA00005073"/>
    </source>
</evidence>
<dbReference type="Pfam" id="PF03653">
    <property type="entry name" value="UPF0093"/>
    <property type="match status" value="1"/>
</dbReference>
<evidence type="ECO:0000313" key="17">
    <source>
        <dbReference type="Proteomes" id="UP000318405"/>
    </source>
</evidence>
<evidence type="ECO:0000256" key="13">
    <source>
        <dbReference type="ARBA" id="ARBA00048390"/>
    </source>
</evidence>
<dbReference type="Proteomes" id="UP000318405">
    <property type="component" value="Unassembled WGS sequence"/>
</dbReference>
<evidence type="ECO:0000256" key="4">
    <source>
        <dbReference type="ARBA" id="ARBA00017504"/>
    </source>
</evidence>
<sequence length="145" mass="16099">MAWLMALHITFLVLWCTGLFYLPALFASYASAHTLEQRIRMRIVTRFVFVVIVSPSAVMAIITGTALVFATTIEGTWLPAKLLVVSLMGAYHVYCGRRVVQLEAGDHIERRTFHIVLVAVPAVLVSTVLWLVLAKPALPIPVPSW</sequence>
<protein>
    <recommendedName>
        <fullName evidence="4 14">Protoporphyrinogen IX oxidase</fullName>
        <ecNumber evidence="14">1.3.99.-</ecNumber>
    </recommendedName>
</protein>
<dbReference type="GO" id="GO:0006782">
    <property type="term" value="P:protoporphyrinogen IX biosynthetic process"/>
    <property type="evidence" value="ECO:0007669"/>
    <property type="project" value="UniProtKB-UniRule"/>
</dbReference>
<comment type="catalytic activity">
    <reaction evidence="13 14">
        <text>protoporphyrinogen IX + 3 A = protoporphyrin IX + 3 AH2</text>
        <dbReference type="Rhea" id="RHEA:62000"/>
        <dbReference type="ChEBI" id="CHEBI:13193"/>
        <dbReference type="ChEBI" id="CHEBI:17499"/>
        <dbReference type="ChEBI" id="CHEBI:57306"/>
        <dbReference type="ChEBI" id="CHEBI:57307"/>
    </reaction>
</comment>
<dbReference type="UniPathway" id="UPA00251">
    <property type="reaction ID" value="UER00324"/>
</dbReference>
<dbReference type="InterPro" id="IPR005265">
    <property type="entry name" value="HemJ-like"/>
</dbReference>
<comment type="subcellular location">
    <subcellularLocation>
        <location evidence="1">Cell membrane</location>
        <topology evidence="1">Multi-pass membrane protein</topology>
    </subcellularLocation>
</comment>
<comment type="similarity">
    <text evidence="3 14">Belongs to the HemJ family.</text>
</comment>
<evidence type="ECO:0000256" key="11">
    <source>
        <dbReference type="ARBA" id="ARBA00023004"/>
    </source>
</evidence>
<dbReference type="RefSeq" id="WP_143950040.1">
    <property type="nucleotide sequence ID" value="NZ_BAABMB010000003.1"/>
</dbReference>
<dbReference type="OrthoDB" id="5770094at2"/>
<dbReference type="PANTHER" id="PTHR40255">
    <property type="entry name" value="UPF0093 MEMBRANE PROTEIN SLR1790"/>
    <property type="match status" value="1"/>
</dbReference>
<comment type="pathway">
    <text evidence="2 14">Porphyrin-containing compound metabolism; protoporphyrin-IX biosynthesis; protoporphyrin-IX from protoporphyrinogen-IX: step 1/1.</text>
</comment>
<evidence type="ECO:0000256" key="6">
    <source>
        <dbReference type="ARBA" id="ARBA00022617"/>
    </source>
</evidence>
<evidence type="ECO:0000256" key="10">
    <source>
        <dbReference type="ARBA" id="ARBA00023002"/>
    </source>
</evidence>
<reference evidence="16 17" key="1">
    <citation type="submission" date="2019-07" db="EMBL/GenBank/DDBJ databases">
        <title>Qingshengfaniella alkalisoli gen. nov., sp. nov., isolated from saline soil.</title>
        <authorList>
            <person name="Xu L."/>
            <person name="Huang X.-X."/>
            <person name="Sun J.-Q."/>
        </authorList>
    </citation>
    <scope>NUCLEOTIDE SEQUENCE [LARGE SCALE GENOMIC DNA]</scope>
    <source>
        <strain evidence="16 17">DSM 27279</strain>
    </source>
</reference>
<keyword evidence="11 14" id="KW-0408">Iron</keyword>
<keyword evidence="8 14" id="KW-0479">Metal-binding</keyword>
<keyword evidence="5 14" id="KW-1003">Cell membrane</keyword>
<feature type="transmembrane region" description="Helical" evidence="15">
    <location>
        <begin position="6"/>
        <end position="26"/>
    </location>
</feature>
<evidence type="ECO:0000256" key="5">
    <source>
        <dbReference type="ARBA" id="ARBA00022475"/>
    </source>
</evidence>
<keyword evidence="12 14" id="KW-0472">Membrane</keyword>
<evidence type="ECO:0000256" key="7">
    <source>
        <dbReference type="ARBA" id="ARBA00022692"/>
    </source>
</evidence>
<organism evidence="16 17">
    <name type="scientific">Verticiella sediminum</name>
    <dbReference type="NCBI Taxonomy" id="1247510"/>
    <lineage>
        <taxon>Bacteria</taxon>
        <taxon>Pseudomonadati</taxon>
        <taxon>Pseudomonadota</taxon>
        <taxon>Betaproteobacteria</taxon>
        <taxon>Burkholderiales</taxon>
        <taxon>Alcaligenaceae</taxon>
        <taxon>Verticiella</taxon>
    </lineage>
</organism>
<evidence type="ECO:0000256" key="8">
    <source>
        <dbReference type="ARBA" id="ARBA00022723"/>
    </source>
</evidence>
<evidence type="ECO:0000256" key="14">
    <source>
        <dbReference type="PIRNR" id="PIRNR004638"/>
    </source>
</evidence>
<accession>A0A556AB58</accession>
<evidence type="ECO:0000256" key="9">
    <source>
        <dbReference type="ARBA" id="ARBA00022989"/>
    </source>
</evidence>
<comment type="cofactor">
    <cofactor evidence="14">
        <name>heme b</name>
        <dbReference type="ChEBI" id="CHEBI:60344"/>
    </cofactor>
    <text evidence="14">Binds 1 heme b (iron(II)-protoporphyrin IX) group per subunit.</text>
</comment>
<comment type="caution">
    <text evidence="16">The sequence shown here is derived from an EMBL/GenBank/DDBJ whole genome shotgun (WGS) entry which is preliminary data.</text>
</comment>
<comment type="function">
    <text evidence="14">Catalyzes the oxidation of protoporphyrinogen IX to protoporphyrin IX.</text>
</comment>
<dbReference type="GO" id="GO:0070818">
    <property type="term" value="F:protoporphyrinogen oxidase activity"/>
    <property type="evidence" value="ECO:0007669"/>
    <property type="project" value="UniProtKB-UniRule"/>
</dbReference>
<gene>
    <name evidence="16" type="ORF">FOZ76_19985</name>
</gene>
<keyword evidence="9 15" id="KW-1133">Transmembrane helix</keyword>
<keyword evidence="10" id="KW-0560">Oxidoreductase</keyword>
<evidence type="ECO:0000313" key="16">
    <source>
        <dbReference type="EMBL" id="TSH90126.1"/>
    </source>
</evidence>
<name>A0A556AB58_9BURK</name>
<feature type="transmembrane region" description="Helical" evidence="15">
    <location>
        <begin position="47"/>
        <end position="70"/>
    </location>
</feature>
<dbReference type="EC" id="1.3.99.-" evidence="14"/>
<dbReference type="PIRSF" id="PIRSF004638">
    <property type="entry name" value="UCP004638"/>
    <property type="match status" value="1"/>
</dbReference>
<evidence type="ECO:0000256" key="1">
    <source>
        <dbReference type="ARBA" id="ARBA00004651"/>
    </source>
</evidence>
<keyword evidence="6 14" id="KW-0349">Heme</keyword>
<evidence type="ECO:0000256" key="15">
    <source>
        <dbReference type="SAM" id="Phobius"/>
    </source>
</evidence>
<dbReference type="GO" id="GO:0005886">
    <property type="term" value="C:plasma membrane"/>
    <property type="evidence" value="ECO:0007669"/>
    <property type="project" value="UniProtKB-SubCell"/>
</dbReference>
<dbReference type="EMBL" id="VLTJ01000039">
    <property type="protein sequence ID" value="TSH90126.1"/>
    <property type="molecule type" value="Genomic_DNA"/>
</dbReference>
<evidence type="ECO:0000256" key="3">
    <source>
        <dbReference type="ARBA" id="ARBA00006501"/>
    </source>
</evidence>
<dbReference type="GO" id="GO:0046872">
    <property type="term" value="F:metal ion binding"/>
    <property type="evidence" value="ECO:0007669"/>
    <property type="project" value="UniProtKB-UniRule"/>
</dbReference>
<proteinExistence type="inferred from homology"/>
<feature type="transmembrane region" description="Helical" evidence="15">
    <location>
        <begin position="115"/>
        <end position="133"/>
    </location>
</feature>
<keyword evidence="17" id="KW-1185">Reference proteome</keyword>
<evidence type="ECO:0000256" key="12">
    <source>
        <dbReference type="ARBA" id="ARBA00023136"/>
    </source>
</evidence>
<keyword evidence="7 15" id="KW-0812">Transmembrane</keyword>